<protein>
    <submittedName>
        <fullName evidence="2">ROK family protein</fullName>
    </submittedName>
</protein>
<dbReference type="SUPFAM" id="SSF53067">
    <property type="entry name" value="Actin-like ATPase domain"/>
    <property type="match status" value="1"/>
</dbReference>
<dbReference type="EMBL" id="WHPC01000091">
    <property type="protein sequence ID" value="MPV38599.1"/>
    <property type="molecule type" value="Genomic_DNA"/>
</dbReference>
<organism evidence="2 3">
    <name type="scientific">Georgenia subflava</name>
    <dbReference type="NCBI Taxonomy" id="1622177"/>
    <lineage>
        <taxon>Bacteria</taxon>
        <taxon>Bacillati</taxon>
        <taxon>Actinomycetota</taxon>
        <taxon>Actinomycetes</taxon>
        <taxon>Micrococcales</taxon>
        <taxon>Bogoriellaceae</taxon>
        <taxon>Georgenia</taxon>
    </lineage>
</organism>
<proteinExistence type="inferred from homology"/>
<dbReference type="PANTHER" id="PTHR18964">
    <property type="entry name" value="ROK (REPRESSOR, ORF, KINASE) FAMILY"/>
    <property type="match status" value="1"/>
</dbReference>
<evidence type="ECO:0000313" key="2">
    <source>
        <dbReference type="EMBL" id="MPV38599.1"/>
    </source>
</evidence>
<dbReference type="Gene3D" id="3.30.420.40">
    <property type="match status" value="2"/>
</dbReference>
<accession>A0A6N7EKC2</accession>
<dbReference type="Pfam" id="PF00480">
    <property type="entry name" value="ROK"/>
    <property type="match status" value="1"/>
</dbReference>
<dbReference type="InterPro" id="IPR043129">
    <property type="entry name" value="ATPase_NBD"/>
</dbReference>
<name>A0A6N7EKC2_9MICO</name>
<gene>
    <name evidence="2" type="ORF">GB881_16395</name>
</gene>
<dbReference type="AlphaFoldDB" id="A0A6N7EKC2"/>
<dbReference type="OrthoDB" id="9815677at2"/>
<evidence type="ECO:0000256" key="1">
    <source>
        <dbReference type="ARBA" id="ARBA00006479"/>
    </source>
</evidence>
<keyword evidence="3" id="KW-1185">Reference proteome</keyword>
<sequence>MTSAPRAIGVDVGGTAVKAGVVDAGGTLTERRDLPTPREPDALVAAVATLVRDLRRAAGADLPVGVAVPGIVDDDAGTVALSANLGWRDVPVRDLLAAALAEPVAVGHDVRAGALAESRWGAGADAMLFVPIGTGIAAALVLDGRPWGTGFAGEIGHVLVTDPDGGPDLPLERVASAAALARRCAAGGEVTDGAREVFRRLADRDPRARTVVADALDRLADVLAGAVCLLGPVRIVIGGGLAGAGEDLLGPLRERLAERLVLGNVPEVVPAALGPWAGCMGAAALALPHPDGGVQ</sequence>
<comment type="similarity">
    <text evidence="1">Belongs to the ROK (NagC/XylR) family.</text>
</comment>
<dbReference type="Proteomes" id="UP000437709">
    <property type="component" value="Unassembled WGS sequence"/>
</dbReference>
<reference evidence="2 3" key="1">
    <citation type="submission" date="2019-10" db="EMBL/GenBank/DDBJ databases">
        <title>Georgenia wutianyii sp. nov. and Georgenia yuyongxinii sp. nov. isolated from plateau pika (Ochotona curzoniae) in the Qinghai-Tibet plateau of China.</title>
        <authorList>
            <person name="Tian Z."/>
        </authorList>
    </citation>
    <scope>NUCLEOTIDE SEQUENCE [LARGE SCALE GENOMIC DNA]</scope>
    <source>
        <strain evidence="2 3">JCM 19765</strain>
    </source>
</reference>
<dbReference type="PANTHER" id="PTHR18964:SF149">
    <property type="entry name" value="BIFUNCTIONAL UDP-N-ACETYLGLUCOSAMINE 2-EPIMERASE_N-ACETYLMANNOSAMINE KINASE"/>
    <property type="match status" value="1"/>
</dbReference>
<dbReference type="RefSeq" id="WP_152193872.1">
    <property type="nucleotide sequence ID" value="NZ_VUKD01000001.1"/>
</dbReference>
<evidence type="ECO:0000313" key="3">
    <source>
        <dbReference type="Proteomes" id="UP000437709"/>
    </source>
</evidence>
<dbReference type="InterPro" id="IPR000600">
    <property type="entry name" value="ROK"/>
</dbReference>
<dbReference type="CDD" id="cd23763">
    <property type="entry name" value="ASKHA_ATPase_ROK"/>
    <property type="match status" value="1"/>
</dbReference>
<comment type="caution">
    <text evidence="2">The sequence shown here is derived from an EMBL/GenBank/DDBJ whole genome shotgun (WGS) entry which is preliminary data.</text>
</comment>